<dbReference type="RefSeq" id="WP_190467508.1">
    <property type="nucleotide sequence ID" value="NZ_JACJSG010000004.1"/>
</dbReference>
<gene>
    <name evidence="1" type="ORF">H6G83_04360</name>
</gene>
<reference evidence="1 2" key="1">
    <citation type="journal article" date="2020" name="ISME J.">
        <title>Comparative genomics reveals insights into cyanobacterial evolution and habitat adaptation.</title>
        <authorList>
            <person name="Chen M.Y."/>
            <person name="Teng W.K."/>
            <person name="Zhao L."/>
            <person name="Hu C.X."/>
            <person name="Zhou Y.K."/>
            <person name="Han B.P."/>
            <person name="Song L.R."/>
            <person name="Shu W.S."/>
        </authorList>
    </citation>
    <scope>NUCLEOTIDE SEQUENCE [LARGE SCALE GENOMIC DNA]</scope>
    <source>
        <strain evidence="1 2">FACHB-119</strain>
    </source>
</reference>
<evidence type="ECO:0000313" key="1">
    <source>
        <dbReference type="EMBL" id="MBD2499858.1"/>
    </source>
</evidence>
<keyword evidence="2" id="KW-1185">Reference proteome</keyword>
<evidence type="ECO:0008006" key="3">
    <source>
        <dbReference type="Google" id="ProtNLM"/>
    </source>
</evidence>
<dbReference type="EMBL" id="JACJSG010000004">
    <property type="protein sequence ID" value="MBD2499858.1"/>
    <property type="molecule type" value="Genomic_DNA"/>
</dbReference>
<protein>
    <recommendedName>
        <fullName evidence="3">tRNA nuclease CdiA C-terminal domain-containing protein</fullName>
    </recommendedName>
</protein>
<sequence length="155" mass="17729">MAGDLLIVSIESEDLTLLREALKGDFQQEIHHSNRDTQDAWNLLNDRLKQTQGPANRKGLPPHMYISFIQIDSKVITDIQKGKLSNLMMKITRPLGVISVKQDLDAWETTQQGRDRLDLLIKATQKQKIIIEFYKVGGVHVLQKYPNATKIPERI</sequence>
<dbReference type="Proteomes" id="UP000661112">
    <property type="component" value="Unassembled WGS sequence"/>
</dbReference>
<proteinExistence type="predicted"/>
<organism evidence="1 2">
    <name type="scientific">Anabaena azotica FACHB-119</name>
    <dbReference type="NCBI Taxonomy" id="947527"/>
    <lineage>
        <taxon>Bacteria</taxon>
        <taxon>Bacillati</taxon>
        <taxon>Cyanobacteriota</taxon>
        <taxon>Cyanophyceae</taxon>
        <taxon>Nostocales</taxon>
        <taxon>Nostocaceae</taxon>
        <taxon>Anabaena</taxon>
        <taxon>Anabaena azotica</taxon>
    </lineage>
</organism>
<name>A0ABR8D0E0_9NOST</name>
<evidence type="ECO:0000313" key="2">
    <source>
        <dbReference type="Proteomes" id="UP000661112"/>
    </source>
</evidence>
<comment type="caution">
    <text evidence="1">The sequence shown here is derived from an EMBL/GenBank/DDBJ whole genome shotgun (WGS) entry which is preliminary data.</text>
</comment>
<accession>A0ABR8D0E0</accession>